<organism evidence="3 4">
    <name type="scientific">Trifolium medium</name>
    <dbReference type="NCBI Taxonomy" id="97028"/>
    <lineage>
        <taxon>Eukaryota</taxon>
        <taxon>Viridiplantae</taxon>
        <taxon>Streptophyta</taxon>
        <taxon>Embryophyta</taxon>
        <taxon>Tracheophyta</taxon>
        <taxon>Spermatophyta</taxon>
        <taxon>Magnoliopsida</taxon>
        <taxon>eudicotyledons</taxon>
        <taxon>Gunneridae</taxon>
        <taxon>Pentapetalae</taxon>
        <taxon>rosids</taxon>
        <taxon>fabids</taxon>
        <taxon>Fabales</taxon>
        <taxon>Fabaceae</taxon>
        <taxon>Papilionoideae</taxon>
        <taxon>50 kb inversion clade</taxon>
        <taxon>NPAAA clade</taxon>
        <taxon>Hologalegina</taxon>
        <taxon>IRL clade</taxon>
        <taxon>Trifolieae</taxon>
        <taxon>Trifolium</taxon>
    </lineage>
</organism>
<proteinExistence type="predicted"/>
<dbReference type="AlphaFoldDB" id="A0A392V4Y7"/>
<dbReference type="PROSITE" id="PS51375">
    <property type="entry name" value="PPR"/>
    <property type="match status" value="1"/>
</dbReference>
<dbReference type="Proteomes" id="UP000265520">
    <property type="component" value="Unassembled WGS sequence"/>
</dbReference>
<evidence type="ECO:0000256" key="2">
    <source>
        <dbReference type="PROSITE-ProRule" id="PRU00708"/>
    </source>
</evidence>
<evidence type="ECO:0000313" key="4">
    <source>
        <dbReference type="Proteomes" id="UP000265520"/>
    </source>
</evidence>
<comment type="caution">
    <text evidence="3">The sequence shown here is derived from an EMBL/GenBank/DDBJ whole genome shotgun (WGS) entry which is preliminary data.</text>
</comment>
<name>A0A392V4Y7_9FABA</name>
<dbReference type="InterPro" id="IPR011990">
    <property type="entry name" value="TPR-like_helical_dom_sf"/>
</dbReference>
<feature type="non-terminal residue" evidence="3">
    <location>
        <position position="1"/>
    </location>
</feature>
<keyword evidence="1" id="KW-0677">Repeat</keyword>
<feature type="repeat" description="PPR" evidence="2">
    <location>
        <begin position="4"/>
        <end position="34"/>
    </location>
</feature>
<evidence type="ECO:0000313" key="3">
    <source>
        <dbReference type="EMBL" id="MCI83257.1"/>
    </source>
</evidence>
<dbReference type="NCBIfam" id="TIGR00756">
    <property type="entry name" value="PPR"/>
    <property type="match status" value="1"/>
</dbReference>
<accession>A0A392V4Y7</accession>
<sequence length="44" mass="5136">SERDVYAWTTMISAHVRNNDVESAAKLFNEMPERKKHCNVERGD</sequence>
<dbReference type="Gene3D" id="1.25.40.10">
    <property type="entry name" value="Tetratricopeptide repeat domain"/>
    <property type="match status" value="1"/>
</dbReference>
<dbReference type="Pfam" id="PF13041">
    <property type="entry name" value="PPR_2"/>
    <property type="match status" value="1"/>
</dbReference>
<dbReference type="EMBL" id="LXQA011062852">
    <property type="protein sequence ID" value="MCI83257.1"/>
    <property type="molecule type" value="Genomic_DNA"/>
</dbReference>
<dbReference type="InterPro" id="IPR002885">
    <property type="entry name" value="PPR_rpt"/>
</dbReference>
<reference evidence="3 4" key="1">
    <citation type="journal article" date="2018" name="Front. Plant Sci.">
        <title>Red Clover (Trifolium pratense) and Zigzag Clover (T. medium) - A Picture of Genomic Similarities and Differences.</title>
        <authorList>
            <person name="Dluhosova J."/>
            <person name="Istvanek J."/>
            <person name="Nedelnik J."/>
            <person name="Repkova J."/>
        </authorList>
    </citation>
    <scope>NUCLEOTIDE SEQUENCE [LARGE SCALE GENOMIC DNA]</scope>
    <source>
        <strain evidence="4">cv. 10/8</strain>
        <tissue evidence="3">Leaf</tissue>
    </source>
</reference>
<keyword evidence="4" id="KW-1185">Reference proteome</keyword>
<protein>
    <submittedName>
        <fullName evidence="3">Pentatricopeptide repeat-containing protein</fullName>
    </submittedName>
</protein>
<evidence type="ECO:0000256" key="1">
    <source>
        <dbReference type="ARBA" id="ARBA00022737"/>
    </source>
</evidence>